<reference evidence="2" key="1">
    <citation type="journal article" date="2025" name="Foods">
        <title>Unveiling the Microbial Signatures of Arabica Coffee Cherries: Insights into Ripeness Specific Diversity, Functional Traits, and Implications for Quality and Safety.</title>
        <authorList>
            <consortium name="RefSeq"/>
            <person name="Tenea G.N."/>
            <person name="Cifuentes V."/>
            <person name="Reyes P."/>
            <person name="Cevallos-Vallejos M."/>
        </authorList>
    </citation>
    <scope>NUCLEOTIDE SEQUENCE [LARGE SCALE GENOMIC DNA]</scope>
</reference>
<evidence type="ECO:0000313" key="6">
    <source>
        <dbReference type="RefSeq" id="XP_071914301.1"/>
    </source>
</evidence>
<dbReference type="PANTHER" id="PTHR35770:SF1">
    <property type="entry name" value="U2 SMALL NUCLEAR RIBONUCLEOPROTEIN AUXILIARY FACTOR-LIKE PROTEIN"/>
    <property type="match status" value="1"/>
</dbReference>
<evidence type="ECO:0000313" key="13">
    <source>
        <dbReference type="RefSeq" id="XP_071914308.1"/>
    </source>
</evidence>
<gene>
    <name evidence="3 4 5 6 7 8 9 10 11 12 13" type="primary">LOC113697787</name>
</gene>
<feature type="compositionally biased region" description="Polar residues" evidence="1">
    <location>
        <begin position="202"/>
        <end position="216"/>
    </location>
</feature>
<dbReference type="RefSeq" id="XP_071914307.1">
    <property type="nucleotide sequence ID" value="XM_072058206.1"/>
</dbReference>
<dbReference type="Proteomes" id="UP001652660">
    <property type="component" value="Chromosome 7c"/>
</dbReference>
<organism evidence="2 3">
    <name type="scientific">Coffea arabica</name>
    <name type="common">Arabian coffee</name>
    <dbReference type="NCBI Taxonomy" id="13443"/>
    <lineage>
        <taxon>Eukaryota</taxon>
        <taxon>Viridiplantae</taxon>
        <taxon>Streptophyta</taxon>
        <taxon>Embryophyta</taxon>
        <taxon>Tracheophyta</taxon>
        <taxon>Spermatophyta</taxon>
        <taxon>Magnoliopsida</taxon>
        <taxon>eudicotyledons</taxon>
        <taxon>Gunneridae</taxon>
        <taxon>Pentapetalae</taxon>
        <taxon>asterids</taxon>
        <taxon>lamiids</taxon>
        <taxon>Gentianales</taxon>
        <taxon>Rubiaceae</taxon>
        <taxon>Ixoroideae</taxon>
        <taxon>Gardenieae complex</taxon>
        <taxon>Bertiereae - Coffeeae clade</taxon>
        <taxon>Coffeeae</taxon>
        <taxon>Coffea</taxon>
    </lineage>
</organism>
<dbReference type="GeneID" id="113697787"/>
<proteinExistence type="predicted"/>
<dbReference type="RefSeq" id="XP_071914308.1">
    <property type="nucleotide sequence ID" value="XM_072058207.1"/>
</dbReference>
<evidence type="ECO:0000256" key="1">
    <source>
        <dbReference type="SAM" id="MobiDB-lite"/>
    </source>
</evidence>
<evidence type="ECO:0000313" key="9">
    <source>
        <dbReference type="RefSeq" id="XP_071914304.1"/>
    </source>
</evidence>
<evidence type="ECO:0000313" key="7">
    <source>
        <dbReference type="RefSeq" id="XP_071914302.1"/>
    </source>
</evidence>
<dbReference type="RefSeq" id="XP_071914305.1">
    <property type="nucleotide sequence ID" value="XM_072058204.1"/>
</dbReference>
<dbReference type="RefSeq" id="XP_071914301.1">
    <property type="nucleotide sequence ID" value="XM_072058200.1"/>
</dbReference>
<dbReference type="RefSeq" id="XP_071914300.1">
    <property type="nucleotide sequence ID" value="XM_072058199.1"/>
</dbReference>
<dbReference type="RefSeq" id="XP_027073168.1">
    <property type="nucleotide sequence ID" value="XM_027217367.1"/>
</dbReference>
<reference evidence="3" key="2">
    <citation type="submission" date="2025-04" db="UniProtKB">
        <authorList>
            <consortium name="RefSeq"/>
        </authorList>
    </citation>
    <scope>IDENTIFICATION</scope>
    <source>
        <tissue evidence="3 4">Leaves</tissue>
    </source>
</reference>
<dbReference type="OrthoDB" id="775087at2759"/>
<sequence length="257" mass="28294">MMGFEEMEPVFGQLKAEWCSAPQQTTPLEPFLFLAGPLPNNPSTLRIHVSDFHSNTWAAVKSHSQLEDMRDSIGIGGSWSEFVEYVVASIKSDDVKLVMEGESKSGGAAYAKLIAQKAKGMPRISVSLVKLVDVNASEAMANLSLELYKAYKKMHISLIKEETRCCQLTNRIAAEQAKSETLQKQLNSMLFSKKQKLQNMNDDTTSDGVLVTPSQDSPDKQAAQISASTKATTRVVPAYRRAKVRGVFLQDSDDDDA</sequence>
<protein>
    <submittedName>
        <fullName evidence="3">Uncharacterized protein LOC113697787</fullName>
    </submittedName>
</protein>
<dbReference type="RefSeq" id="XP_071914306.1">
    <property type="nucleotide sequence ID" value="XM_072058205.1"/>
</dbReference>
<dbReference type="RefSeq" id="XP_071914304.1">
    <property type="nucleotide sequence ID" value="XM_072058203.1"/>
</dbReference>
<keyword evidence="2" id="KW-1185">Reference proteome</keyword>
<dbReference type="RefSeq" id="XP_071914299.1">
    <property type="nucleotide sequence ID" value="XM_072058198.1"/>
</dbReference>
<evidence type="ECO:0000313" key="12">
    <source>
        <dbReference type="RefSeq" id="XP_071914307.1"/>
    </source>
</evidence>
<dbReference type="RefSeq" id="XP_071914303.1">
    <property type="nucleotide sequence ID" value="XM_072058202.1"/>
</dbReference>
<accession>A0A6P6T4A5</accession>
<evidence type="ECO:0000313" key="10">
    <source>
        <dbReference type="RefSeq" id="XP_071914305.1"/>
    </source>
</evidence>
<dbReference type="PANTHER" id="PTHR35770">
    <property type="entry name" value="U2 SMALL NUCLEAR RIBONUCLEOPROTEIN AUXILIARY FACTOR-LIKE PROTEIN"/>
    <property type="match status" value="1"/>
</dbReference>
<feature type="region of interest" description="Disordered" evidence="1">
    <location>
        <begin position="202"/>
        <end position="228"/>
    </location>
</feature>
<evidence type="ECO:0000313" key="5">
    <source>
        <dbReference type="RefSeq" id="XP_071914300.1"/>
    </source>
</evidence>
<evidence type="ECO:0000313" key="3">
    <source>
        <dbReference type="RefSeq" id="XP_027073168.1"/>
    </source>
</evidence>
<evidence type="ECO:0000313" key="4">
    <source>
        <dbReference type="RefSeq" id="XP_071914299.1"/>
    </source>
</evidence>
<evidence type="ECO:0000313" key="2">
    <source>
        <dbReference type="Proteomes" id="UP001652660"/>
    </source>
</evidence>
<dbReference type="RefSeq" id="XP_071914302.1">
    <property type="nucleotide sequence ID" value="XM_072058201.1"/>
</dbReference>
<name>A0A6P6T4A5_COFAR</name>
<evidence type="ECO:0000313" key="8">
    <source>
        <dbReference type="RefSeq" id="XP_071914303.1"/>
    </source>
</evidence>
<evidence type="ECO:0000313" key="11">
    <source>
        <dbReference type="RefSeq" id="XP_071914306.1"/>
    </source>
</evidence>
<dbReference type="AlphaFoldDB" id="A0A6P6T4A5"/>